<dbReference type="Proteomes" id="UP000827872">
    <property type="component" value="Linkage Group LG01"/>
</dbReference>
<evidence type="ECO:0000313" key="2">
    <source>
        <dbReference type="Proteomes" id="UP000827872"/>
    </source>
</evidence>
<keyword evidence="2" id="KW-1185">Reference proteome</keyword>
<comment type="caution">
    <text evidence="1">The sequence shown here is derived from an EMBL/GenBank/DDBJ whole genome shotgun (WGS) entry which is preliminary data.</text>
</comment>
<sequence length="231" mass="26031">MGSKLEQIPAGKGPYSVSCTDLMTGPGIQGIFLRLYYPSQNDAGCKDVKWIPKKEYYFGLSTFLQTCGTVGAFILAHYFDSVTCHAKWDATFRPGERYPVIIFSHGLGAFRTLYSAVCIEMASRGFVVASVEHRDQSASATYYCKEKLFSEAKGSTSEMQEEWIYYRRPKANEDDASFRRQQVLQRADECIRALDLLLDINSGKPVANLLPISFDWTQVKVKEMAHLSSNQ</sequence>
<evidence type="ECO:0000313" key="1">
    <source>
        <dbReference type="EMBL" id="KAH8018172.1"/>
    </source>
</evidence>
<proteinExistence type="predicted"/>
<organism evidence="1 2">
    <name type="scientific">Sphaerodactylus townsendi</name>
    <dbReference type="NCBI Taxonomy" id="933632"/>
    <lineage>
        <taxon>Eukaryota</taxon>
        <taxon>Metazoa</taxon>
        <taxon>Chordata</taxon>
        <taxon>Craniata</taxon>
        <taxon>Vertebrata</taxon>
        <taxon>Euteleostomi</taxon>
        <taxon>Lepidosauria</taxon>
        <taxon>Squamata</taxon>
        <taxon>Bifurcata</taxon>
        <taxon>Gekkota</taxon>
        <taxon>Sphaerodactylidae</taxon>
        <taxon>Sphaerodactylus</taxon>
    </lineage>
</organism>
<gene>
    <name evidence="1" type="ORF">K3G42_033752</name>
</gene>
<reference evidence="1" key="1">
    <citation type="submission" date="2021-08" db="EMBL/GenBank/DDBJ databases">
        <title>The first chromosome-level gecko genome reveals the dynamic sex chromosomes of Neotropical dwarf geckos (Sphaerodactylidae: Sphaerodactylus).</title>
        <authorList>
            <person name="Pinto B.J."/>
            <person name="Keating S.E."/>
            <person name="Gamble T."/>
        </authorList>
    </citation>
    <scope>NUCLEOTIDE SEQUENCE</scope>
    <source>
        <strain evidence="1">TG3544</strain>
    </source>
</reference>
<accession>A0ACB8GEZ3</accession>
<name>A0ACB8GEZ3_9SAUR</name>
<dbReference type="EMBL" id="CM037614">
    <property type="protein sequence ID" value="KAH8018172.1"/>
    <property type="molecule type" value="Genomic_DNA"/>
</dbReference>
<protein>
    <submittedName>
        <fullName evidence="1">Uncharacterized protein</fullName>
    </submittedName>
</protein>